<reference evidence="6" key="1">
    <citation type="submission" date="2019-04" db="EMBL/GenBank/DDBJ databases">
        <title>Genome sequence of Pseudomonas putida 1290, an auxin catabolizing strain.</title>
        <authorList>
            <person name="Laird T.S."/>
            <person name="Leveau J.H.J."/>
        </authorList>
    </citation>
    <scope>NUCLEOTIDE SEQUENCE [LARGE SCALE GENOMIC DNA]</scope>
    <source>
        <strain evidence="6">1290</strain>
    </source>
</reference>
<evidence type="ECO:0000256" key="2">
    <source>
        <dbReference type="ARBA" id="ARBA00023125"/>
    </source>
</evidence>
<evidence type="ECO:0000313" key="6">
    <source>
        <dbReference type="Proteomes" id="UP000298551"/>
    </source>
</evidence>
<dbReference type="InterPro" id="IPR010998">
    <property type="entry name" value="Integrase_recombinase_N"/>
</dbReference>
<dbReference type="InterPro" id="IPR013762">
    <property type="entry name" value="Integrase-like_cat_sf"/>
</dbReference>
<dbReference type="Proteomes" id="UP000298551">
    <property type="component" value="Chromosome"/>
</dbReference>
<dbReference type="PANTHER" id="PTHR30349">
    <property type="entry name" value="PHAGE INTEGRASE-RELATED"/>
    <property type="match status" value="1"/>
</dbReference>
<dbReference type="RefSeq" id="WP_136916166.1">
    <property type="nucleotide sequence ID" value="NZ_CP039371.1"/>
</dbReference>
<dbReference type="SUPFAM" id="SSF143100">
    <property type="entry name" value="TTHA1013/TTHA0281-like"/>
    <property type="match status" value="1"/>
</dbReference>
<evidence type="ECO:0000259" key="4">
    <source>
        <dbReference type="PROSITE" id="PS51898"/>
    </source>
</evidence>
<name>A0A4D6XAL4_PSEPU</name>
<dbReference type="PANTHER" id="PTHR30349:SF94">
    <property type="entry name" value="INTEGRASE_RECOMBINASE HI_1414-RELATED"/>
    <property type="match status" value="1"/>
</dbReference>
<evidence type="ECO:0000256" key="3">
    <source>
        <dbReference type="ARBA" id="ARBA00023172"/>
    </source>
</evidence>
<dbReference type="GO" id="GO:0015074">
    <property type="term" value="P:DNA integration"/>
    <property type="evidence" value="ECO:0007669"/>
    <property type="project" value="UniProtKB-KW"/>
</dbReference>
<evidence type="ECO:0000256" key="1">
    <source>
        <dbReference type="ARBA" id="ARBA00022908"/>
    </source>
</evidence>
<sequence>MTQDMTLAEGLTLYRQKISVLKKGFVQESYRISSLMKSRYADKSMRDFRSPDIACLRDERLSQTNPKTGLPISPSTVRLEMSLLSNVFDIGRIEWGVCESNPVSNVRKPKAAPGRDRRLTAREERQIMRYCHAHPTPDFYVLVVLAIETAMRQGELLKLEWEHISLQRRIAHLPDTKNGSKRDVPLSLKARDVLIKLGARTKGKVFGYTSNGLKSAWRIMLQRLDIKDLHFHDLRHEACSRLFELGTLDIMEIAAISGHKSLAMLKRYTHLKASRLVKKLEGNKHRGQQVIINHLVPYPAVVSERPHGVVVRVLDFDDVQGTGRTAEVARRVAQDALLRHLMVALRDKEPIPAPDQYLEQVNEGDIIMLDPLSQNCPSERVTLSCSD</sequence>
<dbReference type="Gene3D" id="1.10.443.10">
    <property type="entry name" value="Intergrase catalytic core"/>
    <property type="match status" value="1"/>
</dbReference>
<dbReference type="InterPro" id="IPR011010">
    <property type="entry name" value="DNA_brk_join_enz"/>
</dbReference>
<dbReference type="Pfam" id="PF00589">
    <property type="entry name" value="Phage_integrase"/>
    <property type="match status" value="1"/>
</dbReference>
<dbReference type="InterPro" id="IPR050090">
    <property type="entry name" value="Tyrosine_recombinase_XerCD"/>
</dbReference>
<dbReference type="GO" id="GO:0006310">
    <property type="term" value="P:DNA recombination"/>
    <property type="evidence" value="ECO:0007669"/>
    <property type="project" value="UniProtKB-KW"/>
</dbReference>
<dbReference type="InterPro" id="IPR002104">
    <property type="entry name" value="Integrase_catalytic"/>
</dbReference>
<dbReference type="OrthoDB" id="9057547at2"/>
<dbReference type="PROSITE" id="PS51898">
    <property type="entry name" value="TYR_RECOMBINASE"/>
    <property type="match status" value="1"/>
</dbReference>
<dbReference type="AlphaFoldDB" id="A0A4D6XAL4"/>
<dbReference type="GO" id="GO:0003677">
    <property type="term" value="F:DNA binding"/>
    <property type="evidence" value="ECO:0007669"/>
    <property type="project" value="UniProtKB-KW"/>
</dbReference>
<gene>
    <name evidence="5" type="ORF">E6B08_23270</name>
</gene>
<dbReference type="Gene3D" id="3.30.160.250">
    <property type="match status" value="1"/>
</dbReference>
<dbReference type="SUPFAM" id="SSF56349">
    <property type="entry name" value="DNA breaking-rejoining enzymes"/>
    <property type="match status" value="1"/>
</dbReference>
<keyword evidence="3" id="KW-0233">DNA recombination</keyword>
<proteinExistence type="predicted"/>
<dbReference type="CDD" id="cd00796">
    <property type="entry name" value="INT_Rci_Hp1_C"/>
    <property type="match status" value="1"/>
</dbReference>
<protein>
    <submittedName>
        <fullName evidence="5">Site-specific integrase</fullName>
    </submittedName>
</protein>
<dbReference type="InterPro" id="IPR035069">
    <property type="entry name" value="TTHA1013/TTHA0281-like"/>
</dbReference>
<accession>A0A4D6XAL4</accession>
<keyword evidence="1" id="KW-0229">DNA integration</keyword>
<keyword evidence="2" id="KW-0238">DNA-binding</keyword>
<organism evidence="5 6">
    <name type="scientific">Pseudomonas putida</name>
    <name type="common">Arthrobacter siderocapsulatus</name>
    <dbReference type="NCBI Taxonomy" id="303"/>
    <lineage>
        <taxon>Bacteria</taxon>
        <taxon>Pseudomonadati</taxon>
        <taxon>Pseudomonadota</taxon>
        <taxon>Gammaproteobacteria</taxon>
        <taxon>Pseudomonadales</taxon>
        <taxon>Pseudomonadaceae</taxon>
        <taxon>Pseudomonas</taxon>
    </lineage>
</organism>
<dbReference type="Gene3D" id="1.10.150.130">
    <property type="match status" value="1"/>
</dbReference>
<evidence type="ECO:0000313" key="5">
    <source>
        <dbReference type="EMBL" id="QCI14086.1"/>
    </source>
</evidence>
<dbReference type="EMBL" id="CP039371">
    <property type="protein sequence ID" value="QCI14086.1"/>
    <property type="molecule type" value="Genomic_DNA"/>
</dbReference>
<feature type="domain" description="Tyr recombinase" evidence="4">
    <location>
        <begin position="114"/>
        <end position="281"/>
    </location>
</feature>